<keyword evidence="10 14" id="KW-1133">Transmembrane helix</keyword>
<dbReference type="InterPro" id="IPR003342">
    <property type="entry name" value="ArnT-like_N"/>
</dbReference>
<reference evidence="17 18" key="1">
    <citation type="journal article" date="2016" name="Proc. Natl. Acad. Sci. U.S.A.">
        <title>Comparative genomics of biotechnologically important yeasts.</title>
        <authorList>
            <person name="Riley R."/>
            <person name="Haridas S."/>
            <person name="Wolfe K.H."/>
            <person name="Lopes M.R."/>
            <person name="Hittinger C.T."/>
            <person name="Goeker M."/>
            <person name="Salamov A.A."/>
            <person name="Wisecaver J.H."/>
            <person name="Long T.M."/>
            <person name="Calvey C.H."/>
            <person name="Aerts A.L."/>
            <person name="Barry K.W."/>
            <person name="Choi C."/>
            <person name="Clum A."/>
            <person name="Coughlan A.Y."/>
            <person name="Deshpande S."/>
            <person name="Douglass A.P."/>
            <person name="Hanson S.J."/>
            <person name="Klenk H.-P."/>
            <person name="LaButti K.M."/>
            <person name="Lapidus A."/>
            <person name="Lindquist E.A."/>
            <person name="Lipzen A.M."/>
            <person name="Meier-Kolthoff J.P."/>
            <person name="Ohm R.A."/>
            <person name="Otillar R.P."/>
            <person name="Pangilinan J.L."/>
            <person name="Peng Y."/>
            <person name="Rokas A."/>
            <person name="Rosa C.A."/>
            <person name="Scheuner C."/>
            <person name="Sibirny A.A."/>
            <person name="Slot J.C."/>
            <person name="Stielow J.B."/>
            <person name="Sun H."/>
            <person name="Kurtzman C.P."/>
            <person name="Blackwell M."/>
            <person name="Grigoriev I.V."/>
            <person name="Jeffries T.W."/>
        </authorList>
    </citation>
    <scope>NUCLEOTIDE SEQUENCE [LARGE SCALE GENOMIC DNA]</scope>
    <source>
        <strain evidence="17 18">DSM 6958</strain>
    </source>
</reference>
<comment type="similarity">
    <text evidence="3 14">Belongs to the glycosyltransferase 39 family.</text>
</comment>
<dbReference type="AlphaFoldDB" id="A0A1E3PFN6"/>
<feature type="transmembrane region" description="Helical" evidence="14">
    <location>
        <begin position="217"/>
        <end position="236"/>
    </location>
</feature>
<organism evidence="17 18">
    <name type="scientific">Nadsonia fulvescens var. elongata DSM 6958</name>
    <dbReference type="NCBI Taxonomy" id="857566"/>
    <lineage>
        <taxon>Eukaryota</taxon>
        <taxon>Fungi</taxon>
        <taxon>Dikarya</taxon>
        <taxon>Ascomycota</taxon>
        <taxon>Saccharomycotina</taxon>
        <taxon>Dipodascomycetes</taxon>
        <taxon>Dipodascales</taxon>
        <taxon>Dipodascales incertae sedis</taxon>
        <taxon>Nadsonia</taxon>
    </lineage>
</organism>
<protein>
    <recommendedName>
        <fullName evidence="4 14">Dolichyl-phosphate-mannose--protein mannosyltransferase</fullName>
        <ecNumber evidence="4 14">2.4.1.109</ecNumber>
    </recommendedName>
</protein>
<dbReference type="Proteomes" id="UP000095009">
    <property type="component" value="Unassembled WGS sequence"/>
</dbReference>
<evidence type="ECO:0000256" key="5">
    <source>
        <dbReference type="ARBA" id="ARBA00022676"/>
    </source>
</evidence>
<evidence type="ECO:0000256" key="1">
    <source>
        <dbReference type="ARBA" id="ARBA00004477"/>
    </source>
</evidence>
<dbReference type="UniPathway" id="UPA00378"/>
<dbReference type="PROSITE" id="PS50919">
    <property type="entry name" value="MIR"/>
    <property type="match status" value="3"/>
</dbReference>
<feature type="domain" description="MIR" evidence="16">
    <location>
        <begin position="459"/>
        <end position="515"/>
    </location>
</feature>
<dbReference type="GO" id="GO:0004169">
    <property type="term" value="F:dolichyl-phosphate-mannose-protein mannosyltransferase activity"/>
    <property type="evidence" value="ECO:0007669"/>
    <property type="project" value="UniProtKB-UniRule"/>
</dbReference>
<dbReference type="GO" id="GO:0005789">
    <property type="term" value="C:endoplasmic reticulum membrane"/>
    <property type="evidence" value="ECO:0007669"/>
    <property type="project" value="UniProtKB-SubCell"/>
</dbReference>
<evidence type="ECO:0000256" key="11">
    <source>
        <dbReference type="ARBA" id="ARBA00023136"/>
    </source>
</evidence>
<evidence type="ECO:0000256" key="2">
    <source>
        <dbReference type="ARBA" id="ARBA00004922"/>
    </source>
</evidence>
<feature type="domain" description="MIR" evidence="16">
    <location>
        <begin position="327"/>
        <end position="387"/>
    </location>
</feature>
<dbReference type="InterPro" id="IPR016093">
    <property type="entry name" value="MIR_motif"/>
</dbReference>
<keyword evidence="5 14" id="KW-0328">Glycosyltransferase</keyword>
<dbReference type="PANTHER" id="PTHR10050:SF51">
    <property type="entry name" value="PROTEIN O-MANNOSYL-TRANSFERASE 1"/>
    <property type="match status" value="1"/>
</dbReference>
<dbReference type="EMBL" id="KV454413">
    <property type="protein sequence ID" value="ODQ64120.1"/>
    <property type="molecule type" value="Genomic_DNA"/>
</dbReference>
<proteinExistence type="inferred from homology"/>
<evidence type="ECO:0000256" key="13">
    <source>
        <dbReference type="ARBA" id="ARBA00045102"/>
    </source>
</evidence>
<feature type="transmembrane region" description="Helical" evidence="14">
    <location>
        <begin position="279"/>
        <end position="300"/>
    </location>
</feature>
<evidence type="ECO:0000313" key="17">
    <source>
        <dbReference type="EMBL" id="ODQ64120.1"/>
    </source>
</evidence>
<comment type="catalytic activity">
    <reaction evidence="13 14">
        <text>a di-trans,poly-cis-dolichyl beta-D-mannosyl phosphate + L-seryl-[protein] = 3-O-(alpha-D-mannosyl)-L-seryl-[protein] + a di-trans,poly-cis-dolichyl phosphate + H(+)</text>
        <dbReference type="Rhea" id="RHEA:17377"/>
        <dbReference type="Rhea" id="RHEA-COMP:9863"/>
        <dbReference type="Rhea" id="RHEA-COMP:13546"/>
        <dbReference type="Rhea" id="RHEA-COMP:19498"/>
        <dbReference type="Rhea" id="RHEA-COMP:19501"/>
        <dbReference type="ChEBI" id="CHEBI:15378"/>
        <dbReference type="ChEBI" id="CHEBI:29999"/>
        <dbReference type="ChEBI" id="CHEBI:57683"/>
        <dbReference type="ChEBI" id="CHEBI:58211"/>
        <dbReference type="ChEBI" id="CHEBI:137321"/>
        <dbReference type="EC" id="2.4.1.109"/>
    </reaction>
</comment>
<keyword evidence="8" id="KW-0677">Repeat</keyword>
<evidence type="ECO:0000256" key="6">
    <source>
        <dbReference type="ARBA" id="ARBA00022679"/>
    </source>
</evidence>
<dbReference type="InterPro" id="IPR036300">
    <property type="entry name" value="MIR_dom_sf"/>
</dbReference>
<feature type="domain" description="MIR" evidence="16">
    <location>
        <begin position="397"/>
        <end position="455"/>
    </location>
</feature>
<evidence type="ECO:0000256" key="15">
    <source>
        <dbReference type="SAM" id="MobiDB-lite"/>
    </source>
</evidence>
<evidence type="ECO:0000256" key="8">
    <source>
        <dbReference type="ARBA" id="ARBA00022737"/>
    </source>
</evidence>
<evidence type="ECO:0000259" key="16">
    <source>
        <dbReference type="PROSITE" id="PS50919"/>
    </source>
</evidence>
<evidence type="ECO:0000256" key="3">
    <source>
        <dbReference type="ARBA" id="ARBA00007222"/>
    </source>
</evidence>
<gene>
    <name evidence="17" type="ORF">NADFUDRAFT_84122</name>
</gene>
<feature type="transmembrane region" description="Helical" evidence="14">
    <location>
        <begin position="630"/>
        <end position="648"/>
    </location>
</feature>
<feature type="transmembrane region" description="Helical" evidence="14">
    <location>
        <begin position="186"/>
        <end position="205"/>
    </location>
</feature>
<comment type="catalytic activity">
    <reaction evidence="12 14">
        <text>a di-trans,poly-cis-dolichyl beta-D-mannosyl phosphate + L-threonyl-[protein] = 3-O-(alpha-D-mannosyl)-L-threonyl-[protein] + a di-trans,poly-cis-dolichyl phosphate + H(+)</text>
        <dbReference type="Rhea" id="RHEA:53396"/>
        <dbReference type="Rhea" id="RHEA-COMP:11060"/>
        <dbReference type="Rhea" id="RHEA-COMP:13547"/>
        <dbReference type="Rhea" id="RHEA-COMP:19498"/>
        <dbReference type="Rhea" id="RHEA-COMP:19501"/>
        <dbReference type="ChEBI" id="CHEBI:15378"/>
        <dbReference type="ChEBI" id="CHEBI:30013"/>
        <dbReference type="ChEBI" id="CHEBI:57683"/>
        <dbReference type="ChEBI" id="CHEBI:58211"/>
        <dbReference type="ChEBI" id="CHEBI:137323"/>
        <dbReference type="EC" id="2.4.1.109"/>
    </reaction>
</comment>
<feature type="transmembrane region" description="Helical" evidence="14">
    <location>
        <begin position="700"/>
        <end position="719"/>
    </location>
</feature>
<feature type="transmembrane region" description="Helical" evidence="14">
    <location>
        <begin position="242"/>
        <end position="259"/>
    </location>
</feature>
<comment type="pathway">
    <text evidence="2 14">Protein modification; protein glycosylation.</text>
</comment>
<name>A0A1E3PFN6_9ASCO</name>
<keyword evidence="18" id="KW-1185">Reference proteome</keyword>
<evidence type="ECO:0000256" key="14">
    <source>
        <dbReference type="RuleBase" id="RU367007"/>
    </source>
</evidence>
<keyword evidence="6 14" id="KW-0808">Transferase</keyword>
<keyword evidence="11 14" id="KW-0472">Membrane</keyword>
<evidence type="ECO:0000256" key="12">
    <source>
        <dbReference type="ARBA" id="ARBA00045085"/>
    </source>
</evidence>
<evidence type="ECO:0000313" key="18">
    <source>
        <dbReference type="Proteomes" id="UP000095009"/>
    </source>
</evidence>
<keyword evidence="7 14" id="KW-0812">Transmembrane</keyword>
<feature type="transmembrane region" description="Helical" evidence="14">
    <location>
        <begin position="136"/>
        <end position="155"/>
    </location>
</feature>
<dbReference type="InterPro" id="IPR027005">
    <property type="entry name" value="PMT-like"/>
</dbReference>
<dbReference type="Pfam" id="PF02815">
    <property type="entry name" value="MIR"/>
    <property type="match status" value="1"/>
</dbReference>
<dbReference type="PANTHER" id="PTHR10050">
    <property type="entry name" value="DOLICHYL-PHOSPHATE-MANNOSE--PROTEIN MANNOSYLTRANSFERASE"/>
    <property type="match status" value="1"/>
</dbReference>
<evidence type="ECO:0000256" key="9">
    <source>
        <dbReference type="ARBA" id="ARBA00022824"/>
    </source>
</evidence>
<dbReference type="CDD" id="cd23285">
    <property type="entry name" value="beta-trefoil_MIR_PMT4-like"/>
    <property type="match status" value="1"/>
</dbReference>
<dbReference type="OrthoDB" id="292747at2759"/>
<evidence type="ECO:0000256" key="10">
    <source>
        <dbReference type="ARBA" id="ARBA00022989"/>
    </source>
</evidence>
<comment type="subcellular location">
    <subcellularLocation>
        <location evidence="1 14">Endoplasmic reticulum membrane</location>
        <topology evidence="1 14">Multi-pass membrane protein</topology>
    </subcellularLocation>
</comment>
<keyword evidence="9 14" id="KW-0256">Endoplasmic reticulum</keyword>
<feature type="transmembrane region" description="Helical" evidence="14">
    <location>
        <begin position="660"/>
        <end position="680"/>
    </location>
</feature>
<dbReference type="STRING" id="857566.A0A1E3PFN6"/>
<feature type="transmembrane region" description="Helical" evidence="14">
    <location>
        <begin position="49"/>
        <end position="66"/>
    </location>
</feature>
<dbReference type="Pfam" id="PF16192">
    <property type="entry name" value="PMT_4TMC"/>
    <property type="match status" value="1"/>
</dbReference>
<evidence type="ECO:0000256" key="7">
    <source>
        <dbReference type="ARBA" id="ARBA00022692"/>
    </source>
</evidence>
<dbReference type="Pfam" id="PF02366">
    <property type="entry name" value="PMT"/>
    <property type="match status" value="1"/>
</dbReference>
<evidence type="ECO:0000256" key="4">
    <source>
        <dbReference type="ARBA" id="ARBA00012839"/>
    </source>
</evidence>
<dbReference type="Gene3D" id="2.80.10.50">
    <property type="match status" value="1"/>
</dbReference>
<dbReference type="EC" id="2.4.1.109" evidence="4 14"/>
<feature type="region of interest" description="Disordered" evidence="15">
    <location>
        <begin position="1"/>
        <end position="32"/>
    </location>
</feature>
<comment type="function">
    <text evidence="14">Transfers mannose from Dol-P-mannose to Ser or Thr residues on proteins.</text>
</comment>
<dbReference type="InterPro" id="IPR032421">
    <property type="entry name" value="PMT_4TMC"/>
</dbReference>
<dbReference type="SMART" id="SM00472">
    <property type="entry name" value="MIR"/>
    <property type="match status" value="3"/>
</dbReference>
<accession>A0A1E3PFN6</accession>
<dbReference type="SUPFAM" id="SSF82109">
    <property type="entry name" value="MIR domain"/>
    <property type="match status" value="1"/>
</dbReference>
<sequence length="747" mass="85222">MGSTSTPVNLKQRKKVSPSRASTTESKKGAGEADEEKIHSEIINDKKNFKIALIVITVLAFVSRFYRITYPSQVVFDEVHFGKFASYYLQRTYFFDLHPPFAKLMIAAVGYLVGYNGDFKFDNIGESYITNNVPYVAYRSLPAILGSLTVPIVFLTMKESGFSLPASILSACLILFDNAHVGETRLILLDAALIISVALSIYCYVRFSKLRDQVFSYGWWKWLVLTGISLSCVISTKYVGVFTFVTIGLAVSIDLWNLLDIRKGLTLKEFSRHFVARTLALIVLPFCIFLFWFWVHFAILTKSGPGDSFMSPEFQETLGDNILAREAKLINYYDIVTLKHKDLGAFLHSHNYHYPLRYDDGRISSQGQQVTTIKEADISNQWQILPPQDFAEDLRKGVPVSGGQTIRLRHVATDTLLLTHDVASPLISTNQEFTTIPMSQAIEKQKDTLFNIKLINGMVEPLKTKAGLLRLVHESTNVALWTHDVQLPDWAFNQYDVNGNKNTLEASNTWFFDEIIDLDDDRKVWIPKEPKSMPFLKKYFELQKQMFAKNNALTNSHPYASTPITWPFLVRGVSFWANQTDREQIYFIGNYFGWWLEIAAIMFFVGIIVLDQLTRRRNNNVLGNRTRSKIYNTIGFFFVGWGAHYFPFFLMGRQLFLHHYLPAHLIAALITGGMADLVFLELEYLEFNRASLRTNRNKSLIIGVSIFIGALIACFVFFAPLTYGTPGLSIEGIQARQWLDVKLHYSK</sequence>
<feature type="transmembrane region" description="Helical" evidence="14">
    <location>
        <begin position="591"/>
        <end position="610"/>
    </location>
</feature>